<evidence type="ECO:0000256" key="5">
    <source>
        <dbReference type="ARBA" id="ARBA00023136"/>
    </source>
</evidence>
<comment type="subcellular location">
    <subcellularLocation>
        <location evidence="1">Cell membrane</location>
        <topology evidence="1">Multi-pass membrane protein</topology>
    </subcellularLocation>
</comment>
<keyword evidence="4 7" id="KW-1133">Transmembrane helix</keyword>
<keyword evidence="2" id="KW-1003">Cell membrane</keyword>
<keyword evidence="9" id="KW-1185">Reference proteome</keyword>
<keyword evidence="5 7" id="KW-0472">Membrane</keyword>
<keyword evidence="3 7" id="KW-0812">Transmembrane</keyword>
<feature type="transmembrane region" description="Helical" evidence="7">
    <location>
        <begin position="322"/>
        <end position="343"/>
    </location>
</feature>
<evidence type="ECO:0000313" key="9">
    <source>
        <dbReference type="Proteomes" id="UP001367771"/>
    </source>
</evidence>
<dbReference type="EMBL" id="JBBBDM010000005">
    <property type="protein sequence ID" value="MEI5687898.1"/>
    <property type="molecule type" value="Genomic_DNA"/>
</dbReference>
<evidence type="ECO:0000313" key="8">
    <source>
        <dbReference type="EMBL" id="MEI5687898.1"/>
    </source>
</evidence>
<dbReference type="Pfam" id="PF01943">
    <property type="entry name" value="Polysacc_synt"/>
    <property type="match status" value="1"/>
</dbReference>
<feature type="transmembrane region" description="Helical" evidence="7">
    <location>
        <begin position="363"/>
        <end position="386"/>
    </location>
</feature>
<feature type="transmembrane region" description="Helical" evidence="7">
    <location>
        <begin position="204"/>
        <end position="223"/>
    </location>
</feature>
<feature type="transmembrane region" description="Helical" evidence="7">
    <location>
        <begin position="267"/>
        <end position="285"/>
    </location>
</feature>
<feature type="transmembrane region" description="Helical" evidence="7">
    <location>
        <begin position="178"/>
        <end position="198"/>
    </location>
</feature>
<dbReference type="PANTHER" id="PTHR30250:SF11">
    <property type="entry name" value="O-ANTIGEN TRANSPORTER-RELATED"/>
    <property type="match status" value="1"/>
</dbReference>
<name>A0ABU8H4K4_9SPHN</name>
<gene>
    <name evidence="8" type="ORF">V8201_12480</name>
</gene>
<sequence length="450" mass="48302">MSRDDLPSGALPDDSRTVQPHPSGGSFVQIGALIVRFRTHFANLTAFTIIQAASYLIPVVTIPYFARTLGIAGMGQLAIAGAVALAAGVLMDYAIQLSGTRFAASHIDDHVAIGRYLNTTTIVKLVILTPIFLGLCLSAFVFQQVASHFWVFFWSLLSAVMLCLFPQWLFQGMLIMPLAARLIVTCRVGAAVLAMLMVRAPEDAFIVPATQAVAGAVTLLAAARMLKRRYDITMTRSSSAEVKALFAENWTLFSATAWGAVYAHGGVIIMSTMLSATSIGFYSIAQKISQAFVSMFNVAAQTGFPTFVRSHTRAPGKLGAQVRLYIAAVAVAAALALLMMFALREHIYMFFSGRHSDVGIVIFSIWLTASFFTIISVSLNPVMIVLRLDSSMAVVYRLAGLSFLAAAPIACIYFGVVGMASTMLVTEAAMAFFCAISVLGGLNRTKLAVK</sequence>
<protein>
    <submittedName>
        <fullName evidence="8">Oligosaccharide flippase family protein</fullName>
    </submittedName>
</protein>
<evidence type="ECO:0000256" key="3">
    <source>
        <dbReference type="ARBA" id="ARBA00022692"/>
    </source>
</evidence>
<feature type="transmembrane region" description="Helical" evidence="7">
    <location>
        <begin position="148"/>
        <end position="166"/>
    </location>
</feature>
<accession>A0ABU8H4K4</accession>
<dbReference type="InterPro" id="IPR002797">
    <property type="entry name" value="Polysacc_synth"/>
</dbReference>
<evidence type="ECO:0000256" key="7">
    <source>
        <dbReference type="SAM" id="Phobius"/>
    </source>
</evidence>
<feature type="transmembrane region" description="Helical" evidence="7">
    <location>
        <begin position="71"/>
        <end position="95"/>
    </location>
</feature>
<dbReference type="InterPro" id="IPR050833">
    <property type="entry name" value="Poly_Biosynth_Transport"/>
</dbReference>
<proteinExistence type="predicted"/>
<evidence type="ECO:0000256" key="4">
    <source>
        <dbReference type="ARBA" id="ARBA00022989"/>
    </source>
</evidence>
<comment type="caution">
    <text evidence="8">The sequence shown here is derived from an EMBL/GenBank/DDBJ whole genome shotgun (WGS) entry which is preliminary data.</text>
</comment>
<evidence type="ECO:0000256" key="2">
    <source>
        <dbReference type="ARBA" id="ARBA00022475"/>
    </source>
</evidence>
<dbReference type="Proteomes" id="UP001367771">
    <property type="component" value="Unassembled WGS sequence"/>
</dbReference>
<feature type="transmembrane region" description="Helical" evidence="7">
    <location>
        <begin position="116"/>
        <end position="142"/>
    </location>
</feature>
<evidence type="ECO:0000256" key="6">
    <source>
        <dbReference type="SAM" id="MobiDB-lite"/>
    </source>
</evidence>
<dbReference type="RefSeq" id="WP_336545506.1">
    <property type="nucleotide sequence ID" value="NZ_JBBBDM010000005.1"/>
</dbReference>
<feature type="transmembrane region" description="Helical" evidence="7">
    <location>
        <begin position="398"/>
        <end position="416"/>
    </location>
</feature>
<dbReference type="PANTHER" id="PTHR30250">
    <property type="entry name" value="PST FAMILY PREDICTED COLANIC ACID TRANSPORTER"/>
    <property type="match status" value="1"/>
</dbReference>
<evidence type="ECO:0000256" key="1">
    <source>
        <dbReference type="ARBA" id="ARBA00004651"/>
    </source>
</evidence>
<reference evidence="8 9" key="1">
    <citation type="journal article" date="2013" name="Int. J. Syst. Evol. Microbiol.">
        <title>Sphingomonas kyungheensis sp. nov., a bacterium with ginsenoside-converting activity isolated from soil of a ginseng field.</title>
        <authorList>
            <person name="Son H.M."/>
            <person name="Yang J.E."/>
            <person name="Park Y."/>
            <person name="Han C.K."/>
            <person name="Kim S.G."/>
            <person name="Kook M."/>
            <person name="Yi T.H."/>
        </authorList>
    </citation>
    <scope>NUCLEOTIDE SEQUENCE [LARGE SCALE GENOMIC DNA]</scope>
    <source>
        <strain evidence="8 9">LMG 26582</strain>
    </source>
</reference>
<organism evidence="8 9">
    <name type="scientific">Sphingomonas kyungheensis</name>
    <dbReference type="NCBI Taxonomy" id="1069987"/>
    <lineage>
        <taxon>Bacteria</taxon>
        <taxon>Pseudomonadati</taxon>
        <taxon>Pseudomonadota</taxon>
        <taxon>Alphaproteobacteria</taxon>
        <taxon>Sphingomonadales</taxon>
        <taxon>Sphingomonadaceae</taxon>
        <taxon>Sphingomonas</taxon>
    </lineage>
</organism>
<feature type="transmembrane region" description="Helical" evidence="7">
    <location>
        <begin position="44"/>
        <end position="65"/>
    </location>
</feature>
<feature type="region of interest" description="Disordered" evidence="6">
    <location>
        <begin position="1"/>
        <end position="23"/>
    </location>
</feature>
<feature type="transmembrane region" description="Helical" evidence="7">
    <location>
        <begin position="422"/>
        <end position="442"/>
    </location>
</feature>